<organism evidence="2 3">
    <name type="scientific">Amniculicola lignicola CBS 123094</name>
    <dbReference type="NCBI Taxonomy" id="1392246"/>
    <lineage>
        <taxon>Eukaryota</taxon>
        <taxon>Fungi</taxon>
        <taxon>Dikarya</taxon>
        <taxon>Ascomycota</taxon>
        <taxon>Pezizomycotina</taxon>
        <taxon>Dothideomycetes</taxon>
        <taxon>Pleosporomycetidae</taxon>
        <taxon>Pleosporales</taxon>
        <taxon>Amniculicolaceae</taxon>
        <taxon>Amniculicola</taxon>
    </lineage>
</organism>
<keyword evidence="1" id="KW-1133">Transmembrane helix</keyword>
<dbReference type="OrthoDB" id="3942886at2759"/>
<name>A0A6A5WEA1_9PLEO</name>
<keyword evidence="1" id="KW-0472">Membrane</keyword>
<keyword evidence="3" id="KW-1185">Reference proteome</keyword>
<accession>A0A6A5WEA1</accession>
<keyword evidence="1" id="KW-0812">Transmembrane</keyword>
<reference evidence="2" key="1">
    <citation type="journal article" date="2020" name="Stud. Mycol.">
        <title>101 Dothideomycetes genomes: a test case for predicting lifestyles and emergence of pathogens.</title>
        <authorList>
            <person name="Haridas S."/>
            <person name="Albert R."/>
            <person name="Binder M."/>
            <person name="Bloem J."/>
            <person name="Labutti K."/>
            <person name="Salamov A."/>
            <person name="Andreopoulos B."/>
            <person name="Baker S."/>
            <person name="Barry K."/>
            <person name="Bills G."/>
            <person name="Bluhm B."/>
            <person name="Cannon C."/>
            <person name="Castanera R."/>
            <person name="Culley D."/>
            <person name="Daum C."/>
            <person name="Ezra D."/>
            <person name="Gonzalez J."/>
            <person name="Henrissat B."/>
            <person name="Kuo A."/>
            <person name="Liang C."/>
            <person name="Lipzen A."/>
            <person name="Lutzoni F."/>
            <person name="Magnuson J."/>
            <person name="Mondo S."/>
            <person name="Nolan M."/>
            <person name="Ohm R."/>
            <person name="Pangilinan J."/>
            <person name="Park H.-J."/>
            <person name="Ramirez L."/>
            <person name="Alfaro M."/>
            <person name="Sun H."/>
            <person name="Tritt A."/>
            <person name="Yoshinaga Y."/>
            <person name="Zwiers L.-H."/>
            <person name="Turgeon B."/>
            <person name="Goodwin S."/>
            <person name="Spatafora J."/>
            <person name="Crous P."/>
            <person name="Grigoriev I."/>
        </authorList>
    </citation>
    <scope>NUCLEOTIDE SEQUENCE</scope>
    <source>
        <strain evidence="2">CBS 123094</strain>
    </source>
</reference>
<dbReference type="Proteomes" id="UP000799779">
    <property type="component" value="Unassembled WGS sequence"/>
</dbReference>
<evidence type="ECO:0000313" key="2">
    <source>
        <dbReference type="EMBL" id="KAF1999952.1"/>
    </source>
</evidence>
<evidence type="ECO:0000256" key="1">
    <source>
        <dbReference type="SAM" id="Phobius"/>
    </source>
</evidence>
<sequence length="183" mass="20260">MPPPSQPTGLSRVSRHEAADIFALPKLLLLALLVTTCVRVGVSLYSRRKRRIPAPPLPTEEKESPPIVIPRDGRCPQSKDHAPCPSQTAHVRPAFRSIYPWTAPPHHLPGPYDPRLFPSPTIRRHSYADSLQQPPTDTSTISYTRRVSTNSIPARQSTLHGTITTASNGTSGWRRKQWVVEGG</sequence>
<evidence type="ECO:0000313" key="3">
    <source>
        <dbReference type="Proteomes" id="UP000799779"/>
    </source>
</evidence>
<gene>
    <name evidence="2" type="ORF">P154DRAFT_211940</name>
</gene>
<proteinExistence type="predicted"/>
<protein>
    <submittedName>
        <fullName evidence="2">Uncharacterized protein</fullName>
    </submittedName>
</protein>
<dbReference type="AlphaFoldDB" id="A0A6A5WEA1"/>
<dbReference type="EMBL" id="ML977592">
    <property type="protein sequence ID" value="KAF1999952.1"/>
    <property type="molecule type" value="Genomic_DNA"/>
</dbReference>
<feature type="transmembrane region" description="Helical" evidence="1">
    <location>
        <begin position="21"/>
        <end position="42"/>
    </location>
</feature>